<protein>
    <submittedName>
        <fullName evidence="4">Transcriptional regulator</fullName>
    </submittedName>
</protein>
<reference evidence="4 5" key="1">
    <citation type="submission" date="2015-03" db="EMBL/GenBank/DDBJ databases">
        <title>Luteipulveratus halotolerans sp. nov., a novel actinobacterium (Dermacoccaceae) from Sarawak, Malaysia.</title>
        <authorList>
            <person name="Juboi H."/>
            <person name="Basik A."/>
            <person name="Shamsul S.S."/>
            <person name="Arnold P."/>
            <person name="Schmitt E.K."/>
            <person name="Sanglier J.-J."/>
            <person name="Yeo T."/>
        </authorList>
    </citation>
    <scope>NUCLEOTIDE SEQUENCE [LARGE SCALE GENOMIC DNA]</scope>
    <source>
        <strain evidence="4 5">MN07-A0370</strain>
    </source>
</reference>
<keyword evidence="1" id="KW-0805">Transcription regulation</keyword>
<dbReference type="SMART" id="SM01012">
    <property type="entry name" value="ANTAR"/>
    <property type="match status" value="1"/>
</dbReference>
<dbReference type="InterPro" id="IPR036388">
    <property type="entry name" value="WH-like_DNA-bd_sf"/>
</dbReference>
<dbReference type="PROSITE" id="PS50921">
    <property type="entry name" value="ANTAR"/>
    <property type="match status" value="1"/>
</dbReference>
<dbReference type="Pfam" id="PF13185">
    <property type="entry name" value="GAF_2"/>
    <property type="match status" value="1"/>
</dbReference>
<dbReference type="Pfam" id="PF03861">
    <property type="entry name" value="ANTAR"/>
    <property type="match status" value="1"/>
</dbReference>
<dbReference type="InterPro" id="IPR003018">
    <property type="entry name" value="GAF"/>
</dbReference>
<dbReference type="RefSeq" id="WP_052594966.1">
    <property type="nucleotide sequence ID" value="NZ_CP011112.1"/>
</dbReference>
<keyword evidence="5" id="KW-1185">Reference proteome</keyword>
<sequence length="255" mass="27919">MDDSSSASTRESALIDAFADLADTLVDDYDMVELLHRLVERCVDLLGLAAAGLMLADQRGGIQVVAASSEHVRVLELIELQADQGPCLDAFHTGEPVLVDDLTAQTERWPLFAPQATQAGFASVHAIPMRLRHEVIGALNMFGEQPGVLPAPDLKVAQSLAHTATIGILHERTVRNHEVLTEQLQTALNNRVTIEQAKGMIAHAGHLPMDQAFTVLRTYSRYHQLRLSEVAARLTTSDLRVSTVLAHRPYRGRTP</sequence>
<dbReference type="GO" id="GO:0003723">
    <property type="term" value="F:RNA binding"/>
    <property type="evidence" value="ECO:0007669"/>
    <property type="project" value="InterPro"/>
</dbReference>
<organism evidence="4 5">
    <name type="scientific">Luteipulveratus mongoliensis</name>
    <dbReference type="NCBI Taxonomy" id="571913"/>
    <lineage>
        <taxon>Bacteria</taxon>
        <taxon>Bacillati</taxon>
        <taxon>Actinomycetota</taxon>
        <taxon>Actinomycetes</taxon>
        <taxon>Micrococcales</taxon>
        <taxon>Dermacoccaceae</taxon>
        <taxon>Luteipulveratus</taxon>
    </lineage>
</organism>
<feature type="domain" description="ANTAR" evidence="3">
    <location>
        <begin position="174"/>
        <end position="235"/>
    </location>
</feature>
<dbReference type="SMART" id="SM00065">
    <property type="entry name" value="GAF"/>
    <property type="match status" value="1"/>
</dbReference>
<evidence type="ECO:0000256" key="2">
    <source>
        <dbReference type="ARBA" id="ARBA00023163"/>
    </source>
</evidence>
<dbReference type="AlphaFoldDB" id="A0A0K1JMB8"/>
<dbReference type="Gene3D" id="3.30.450.40">
    <property type="match status" value="1"/>
</dbReference>
<name>A0A0K1JMB8_9MICO</name>
<dbReference type="SUPFAM" id="SSF55781">
    <property type="entry name" value="GAF domain-like"/>
    <property type="match status" value="1"/>
</dbReference>
<evidence type="ECO:0000256" key="1">
    <source>
        <dbReference type="ARBA" id="ARBA00023015"/>
    </source>
</evidence>
<dbReference type="EMBL" id="CP011112">
    <property type="protein sequence ID" value="AKU17864.1"/>
    <property type="molecule type" value="Genomic_DNA"/>
</dbReference>
<keyword evidence="2" id="KW-0804">Transcription</keyword>
<gene>
    <name evidence="4" type="ORF">VV02_21705</name>
</gene>
<evidence type="ECO:0000313" key="4">
    <source>
        <dbReference type="EMBL" id="AKU17864.1"/>
    </source>
</evidence>
<dbReference type="KEGG" id="lmoi:VV02_21705"/>
<dbReference type="PATRIC" id="fig|571913.6.peg.4395"/>
<evidence type="ECO:0000259" key="3">
    <source>
        <dbReference type="PROSITE" id="PS50921"/>
    </source>
</evidence>
<dbReference type="Gene3D" id="1.10.10.10">
    <property type="entry name" value="Winged helix-like DNA-binding domain superfamily/Winged helix DNA-binding domain"/>
    <property type="match status" value="1"/>
</dbReference>
<dbReference type="Proteomes" id="UP000066480">
    <property type="component" value="Chromosome"/>
</dbReference>
<dbReference type="PIRSF" id="PIRSF036625">
    <property type="entry name" value="GAF_ANTAR"/>
    <property type="match status" value="1"/>
</dbReference>
<dbReference type="STRING" id="571913.VV02_21705"/>
<proteinExistence type="predicted"/>
<evidence type="ECO:0000313" key="5">
    <source>
        <dbReference type="Proteomes" id="UP000066480"/>
    </source>
</evidence>
<dbReference type="InterPro" id="IPR012074">
    <property type="entry name" value="GAF_ANTAR"/>
</dbReference>
<dbReference type="InterPro" id="IPR005561">
    <property type="entry name" value="ANTAR"/>
</dbReference>
<accession>A0A0K1JMB8</accession>
<dbReference type="OrthoDB" id="3683444at2"/>
<dbReference type="InterPro" id="IPR029016">
    <property type="entry name" value="GAF-like_dom_sf"/>
</dbReference>